<dbReference type="InterPro" id="IPR036291">
    <property type="entry name" value="NAD(P)-bd_dom_sf"/>
</dbReference>
<dbReference type="EC" id="1.1.1.271" evidence="4"/>
<dbReference type="CDD" id="cd05239">
    <property type="entry name" value="GDP_FS_SDR_e"/>
    <property type="match status" value="1"/>
</dbReference>
<dbReference type="InterPro" id="IPR028614">
    <property type="entry name" value="GDP_fucose/colitose_synth"/>
</dbReference>
<dbReference type="SUPFAM" id="SSF51735">
    <property type="entry name" value="NAD(P)-binding Rossmann-fold domains"/>
    <property type="match status" value="1"/>
</dbReference>
<dbReference type="EMBL" id="CADEAL010001602">
    <property type="protein sequence ID" value="CAB1433827.1"/>
    <property type="molecule type" value="Genomic_DNA"/>
</dbReference>
<dbReference type="Gene3D" id="3.90.25.10">
    <property type="entry name" value="UDP-galactose 4-epimerase, domain 1"/>
    <property type="match status" value="1"/>
</dbReference>
<evidence type="ECO:0000256" key="6">
    <source>
        <dbReference type="ARBA" id="ARBA00023002"/>
    </source>
</evidence>
<dbReference type="GO" id="GO:0050577">
    <property type="term" value="F:GDP-L-fucose synthase activity"/>
    <property type="evidence" value="ECO:0007669"/>
    <property type="project" value="UniProtKB-EC"/>
</dbReference>
<proteinExistence type="inferred from homology"/>
<comment type="caution">
    <text evidence="10">The sequence shown here is derived from an EMBL/GenBank/DDBJ whole genome shotgun (WGS) entry which is preliminary data.</text>
</comment>
<accession>A0A9N7UP81</accession>
<reference evidence="10" key="1">
    <citation type="submission" date="2020-03" db="EMBL/GenBank/DDBJ databases">
        <authorList>
            <person name="Weist P."/>
        </authorList>
    </citation>
    <scope>NUCLEOTIDE SEQUENCE</scope>
</reference>
<evidence type="ECO:0000256" key="5">
    <source>
        <dbReference type="ARBA" id="ARBA00022857"/>
    </source>
</evidence>
<dbReference type="Gene3D" id="3.40.50.720">
    <property type="entry name" value="NAD(P)-binding Rossmann-like Domain"/>
    <property type="match status" value="1"/>
</dbReference>
<comment type="similarity">
    <text evidence="3">Belongs to the NAD(P)-dependent epimerase/dehydratase family. Fucose synthase subfamily.</text>
</comment>
<evidence type="ECO:0000259" key="9">
    <source>
        <dbReference type="Pfam" id="PF01370"/>
    </source>
</evidence>
<evidence type="ECO:0000256" key="8">
    <source>
        <dbReference type="ARBA" id="ARBA00032995"/>
    </source>
</evidence>
<evidence type="ECO:0000256" key="7">
    <source>
        <dbReference type="ARBA" id="ARBA00023235"/>
    </source>
</evidence>
<dbReference type="AlphaFoldDB" id="A0A9N7UP81"/>
<comment type="pathway">
    <text evidence="2">Nucleotide-sugar biosynthesis; GDP-L-fucose biosynthesis via de novo pathway; GDP-L-fucose from GDP-alpha-D-mannose: step 2/2.</text>
</comment>
<evidence type="ECO:0000313" key="10">
    <source>
        <dbReference type="EMBL" id="CAB1433827.1"/>
    </source>
</evidence>
<keyword evidence="7" id="KW-0413">Isomerase</keyword>
<dbReference type="PANTHER" id="PTHR43238:SF1">
    <property type="entry name" value="GDP-L-FUCOSE SYNTHASE"/>
    <property type="match status" value="1"/>
</dbReference>
<organism evidence="10 11">
    <name type="scientific">Pleuronectes platessa</name>
    <name type="common">European plaice</name>
    <dbReference type="NCBI Taxonomy" id="8262"/>
    <lineage>
        <taxon>Eukaryota</taxon>
        <taxon>Metazoa</taxon>
        <taxon>Chordata</taxon>
        <taxon>Craniata</taxon>
        <taxon>Vertebrata</taxon>
        <taxon>Euteleostomi</taxon>
        <taxon>Actinopterygii</taxon>
        <taxon>Neopterygii</taxon>
        <taxon>Teleostei</taxon>
        <taxon>Neoteleostei</taxon>
        <taxon>Acanthomorphata</taxon>
        <taxon>Carangaria</taxon>
        <taxon>Pleuronectiformes</taxon>
        <taxon>Pleuronectoidei</taxon>
        <taxon>Pleuronectidae</taxon>
        <taxon>Pleuronectes</taxon>
    </lineage>
</organism>
<dbReference type="Pfam" id="PF01370">
    <property type="entry name" value="Epimerase"/>
    <property type="match status" value="1"/>
</dbReference>
<dbReference type="Proteomes" id="UP001153269">
    <property type="component" value="Unassembled WGS sequence"/>
</dbReference>
<dbReference type="HAMAP" id="MF_00956">
    <property type="entry name" value="GDP_fucose_synth"/>
    <property type="match status" value="1"/>
</dbReference>
<dbReference type="InterPro" id="IPR001509">
    <property type="entry name" value="Epimerase_deHydtase"/>
</dbReference>
<dbReference type="GO" id="GO:0016853">
    <property type="term" value="F:isomerase activity"/>
    <property type="evidence" value="ECO:0007669"/>
    <property type="project" value="UniProtKB-KW"/>
</dbReference>
<name>A0A9N7UP81_PLEPL</name>
<sequence>MASESSAQPKRVLVTGASGLIGKAIEHVVLNEGGKLEGEEWFFISTKDGDLRDVGETKAIFEKHRPTHVIHLAAKVGGLFLHLRENLQFLRENVKIDDNVLHTAHEMDVTKVVSCLSNCIFPDKITYPIDETMVHEGPPHQSNYGYAYAKRMIDIRNRAYSQQHGRCFTSVIPTNVFGPHDNFTAENGHVLSAVIGKTYKAKLNGTQVNMCGSGKAVRQFIYSLDMARVIIWVMREYTEVEPIIISVGAEEEISIKEAVEMVAECLDFKGKIEYDNTMSDGQLKKTASIAKLRGYLPDFAFTPVKEAIKMTCDWFVENYDTAKK</sequence>
<protein>
    <recommendedName>
        <fullName evidence="4">GDP-L-fucose synthase</fullName>
        <ecNumber evidence="4">1.1.1.271</ecNumber>
    </recommendedName>
    <alternativeName>
        <fullName evidence="8">GDP-4-keto-6-deoxy-D-mannose-3,5-epimerase-4-reductase</fullName>
    </alternativeName>
</protein>
<evidence type="ECO:0000256" key="1">
    <source>
        <dbReference type="ARBA" id="ARBA00002870"/>
    </source>
</evidence>
<keyword evidence="6" id="KW-0560">Oxidoreductase</keyword>
<evidence type="ECO:0000256" key="2">
    <source>
        <dbReference type="ARBA" id="ARBA00004883"/>
    </source>
</evidence>
<comment type="function">
    <text evidence="1">Catalyzes the two-step NADP-dependent conversion of GDP-4-dehydro-6-deoxy-D-mannose to GDP-fucose, involving an epimerase and a reductase reaction.</text>
</comment>
<dbReference type="PANTHER" id="PTHR43238">
    <property type="entry name" value="GDP-L-FUCOSE SYNTHASE"/>
    <property type="match status" value="1"/>
</dbReference>
<evidence type="ECO:0000256" key="4">
    <source>
        <dbReference type="ARBA" id="ARBA00012371"/>
    </source>
</evidence>
<feature type="domain" description="NAD-dependent epimerase/dehydratase" evidence="9">
    <location>
        <begin position="12"/>
        <end position="248"/>
    </location>
</feature>
<evidence type="ECO:0000256" key="3">
    <source>
        <dbReference type="ARBA" id="ARBA00005959"/>
    </source>
</evidence>
<evidence type="ECO:0000313" key="11">
    <source>
        <dbReference type="Proteomes" id="UP001153269"/>
    </source>
</evidence>
<keyword evidence="11" id="KW-1185">Reference proteome</keyword>
<keyword evidence="5" id="KW-0521">NADP</keyword>
<gene>
    <name evidence="10" type="ORF">PLEPLA_LOCUS21918</name>
</gene>